<accession>A0A0B2A4M7</accession>
<dbReference type="OrthoDB" id="4748714at2"/>
<keyword evidence="2" id="KW-1185">Reference proteome</keyword>
<comment type="caution">
    <text evidence="1">The sequence shown here is derived from an EMBL/GenBank/DDBJ whole genome shotgun (WGS) entry which is preliminary data.</text>
</comment>
<dbReference type="AlphaFoldDB" id="A0A0B2A4M7"/>
<gene>
    <name evidence="1" type="ORF">LK09_14180</name>
</gene>
<dbReference type="EMBL" id="JTDK01000013">
    <property type="protein sequence ID" value="KHK96704.1"/>
    <property type="molecule type" value="Genomic_DNA"/>
</dbReference>
<proteinExistence type="predicted"/>
<protein>
    <submittedName>
        <fullName evidence="1">Uncharacterized protein</fullName>
    </submittedName>
</protein>
<dbReference type="RefSeq" id="WP_039400757.1">
    <property type="nucleotide sequence ID" value="NZ_JTDK01000013.1"/>
</dbReference>
<evidence type="ECO:0000313" key="2">
    <source>
        <dbReference type="Proteomes" id="UP000031030"/>
    </source>
</evidence>
<name>A0A0B2A4M7_9MICO</name>
<reference evidence="1 2" key="1">
    <citation type="submission" date="2014-11" db="EMBL/GenBank/DDBJ databases">
        <title>Genome sequence of Microbacterium mangrovi MUSC 115(T).</title>
        <authorList>
            <person name="Lee L.-H."/>
        </authorList>
    </citation>
    <scope>NUCLEOTIDE SEQUENCE [LARGE SCALE GENOMIC DNA]</scope>
    <source>
        <strain evidence="1 2">MUSC 115</strain>
    </source>
</reference>
<organism evidence="1 2">
    <name type="scientific">Microbacterium mangrovi</name>
    <dbReference type="NCBI Taxonomy" id="1348253"/>
    <lineage>
        <taxon>Bacteria</taxon>
        <taxon>Bacillati</taxon>
        <taxon>Actinomycetota</taxon>
        <taxon>Actinomycetes</taxon>
        <taxon>Micrococcales</taxon>
        <taxon>Microbacteriaceae</taxon>
        <taxon>Microbacterium</taxon>
    </lineage>
</organism>
<dbReference type="Proteomes" id="UP000031030">
    <property type="component" value="Unassembled WGS sequence"/>
</dbReference>
<dbReference type="STRING" id="1348253.LK09_14180"/>
<sequence length="132" mass="14498">MATTVRHDQRPGLRAHEDSIRLPFSELVSQLRDILGVRVVAYIGGVKSARSVSTWAEGASKPSEADQQRLRDAFYAAALLRESYDATTVQSWFRGMNPALNDEAPAQVLREGDQMKAARDVITAAKSFAHIG</sequence>
<evidence type="ECO:0000313" key="1">
    <source>
        <dbReference type="EMBL" id="KHK96704.1"/>
    </source>
</evidence>